<evidence type="ECO:0000256" key="4">
    <source>
        <dbReference type="ARBA" id="ARBA00022989"/>
    </source>
</evidence>
<keyword evidence="8" id="KW-1185">Reference proteome</keyword>
<feature type="transmembrane region" description="Helical" evidence="6">
    <location>
        <begin position="216"/>
        <end position="235"/>
    </location>
</feature>
<evidence type="ECO:0000313" key="8">
    <source>
        <dbReference type="Proteomes" id="UP000604825"/>
    </source>
</evidence>
<dbReference type="AlphaFoldDB" id="A0A811S8A0"/>
<dbReference type="NCBIfam" id="TIGR00797">
    <property type="entry name" value="matE"/>
    <property type="match status" value="1"/>
</dbReference>
<evidence type="ECO:0000256" key="5">
    <source>
        <dbReference type="ARBA" id="ARBA00023136"/>
    </source>
</evidence>
<dbReference type="OrthoDB" id="2126698at2759"/>
<evidence type="ECO:0000256" key="6">
    <source>
        <dbReference type="RuleBase" id="RU004914"/>
    </source>
</evidence>
<accession>A0A811S8A0</accession>
<dbReference type="PANTHER" id="PTHR11206">
    <property type="entry name" value="MULTIDRUG RESISTANCE PROTEIN"/>
    <property type="match status" value="1"/>
</dbReference>
<feature type="transmembrane region" description="Helical" evidence="6">
    <location>
        <begin position="33"/>
        <end position="58"/>
    </location>
</feature>
<dbReference type="GO" id="GO:0015297">
    <property type="term" value="F:antiporter activity"/>
    <property type="evidence" value="ECO:0007669"/>
    <property type="project" value="InterPro"/>
</dbReference>
<comment type="caution">
    <text evidence="7">The sequence shown here is derived from an EMBL/GenBank/DDBJ whole genome shotgun (WGS) entry which is preliminary data.</text>
</comment>
<keyword evidence="3 6" id="KW-0812">Transmembrane</keyword>
<gene>
    <name evidence="7" type="ORF">NCGR_LOCUS60864</name>
</gene>
<feature type="transmembrane region" description="Helical" evidence="6">
    <location>
        <begin position="412"/>
        <end position="438"/>
    </location>
</feature>
<evidence type="ECO:0000256" key="3">
    <source>
        <dbReference type="ARBA" id="ARBA00022692"/>
    </source>
</evidence>
<feature type="transmembrane region" description="Helical" evidence="6">
    <location>
        <begin position="113"/>
        <end position="131"/>
    </location>
</feature>
<comment type="similarity">
    <text evidence="2 6">Belongs to the multi antimicrobial extrusion (MATE) (TC 2.A.66.1) family.</text>
</comment>
<dbReference type="GO" id="GO:1990961">
    <property type="term" value="P:xenobiotic detoxification by transmembrane export across the plasma membrane"/>
    <property type="evidence" value="ECO:0007669"/>
    <property type="project" value="InterPro"/>
</dbReference>
<dbReference type="InterPro" id="IPR002528">
    <property type="entry name" value="MATE_fam"/>
</dbReference>
<proteinExistence type="inferred from homology"/>
<reference evidence="7" key="1">
    <citation type="submission" date="2020-10" db="EMBL/GenBank/DDBJ databases">
        <authorList>
            <person name="Han B."/>
            <person name="Lu T."/>
            <person name="Zhao Q."/>
            <person name="Huang X."/>
            <person name="Zhao Y."/>
        </authorList>
    </citation>
    <scope>NUCLEOTIDE SEQUENCE</scope>
</reference>
<feature type="transmembrane region" description="Helical" evidence="6">
    <location>
        <begin position="334"/>
        <end position="358"/>
    </location>
</feature>
<protein>
    <recommendedName>
        <fullName evidence="6">Protein DETOXIFICATION</fullName>
    </recommendedName>
    <alternativeName>
        <fullName evidence="6">Multidrug and toxic compound extrusion protein</fullName>
    </alternativeName>
</protein>
<dbReference type="GO" id="GO:0042910">
    <property type="term" value="F:xenobiotic transmembrane transporter activity"/>
    <property type="evidence" value="ECO:0007669"/>
    <property type="project" value="InterPro"/>
</dbReference>
<evidence type="ECO:0000256" key="1">
    <source>
        <dbReference type="ARBA" id="ARBA00004141"/>
    </source>
</evidence>
<organism evidence="7 8">
    <name type="scientific">Miscanthus lutarioriparius</name>
    <dbReference type="NCBI Taxonomy" id="422564"/>
    <lineage>
        <taxon>Eukaryota</taxon>
        <taxon>Viridiplantae</taxon>
        <taxon>Streptophyta</taxon>
        <taxon>Embryophyta</taxon>
        <taxon>Tracheophyta</taxon>
        <taxon>Spermatophyta</taxon>
        <taxon>Magnoliopsida</taxon>
        <taxon>Liliopsida</taxon>
        <taxon>Poales</taxon>
        <taxon>Poaceae</taxon>
        <taxon>PACMAD clade</taxon>
        <taxon>Panicoideae</taxon>
        <taxon>Andropogonodae</taxon>
        <taxon>Andropogoneae</taxon>
        <taxon>Saccharinae</taxon>
        <taxon>Miscanthus</taxon>
    </lineage>
</organism>
<feature type="transmembrane region" description="Helical" evidence="6">
    <location>
        <begin position="181"/>
        <end position="204"/>
    </location>
</feature>
<feature type="transmembrane region" description="Helical" evidence="6">
    <location>
        <begin position="70"/>
        <end position="93"/>
    </location>
</feature>
<dbReference type="EMBL" id="CAJGYO010000018">
    <property type="protein sequence ID" value="CAD6336766.1"/>
    <property type="molecule type" value="Genomic_DNA"/>
</dbReference>
<dbReference type="GO" id="GO:0016020">
    <property type="term" value="C:membrane"/>
    <property type="evidence" value="ECO:0007669"/>
    <property type="project" value="UniProtKB-SubCell"/>
</dbReference>
<feature type="transmembrane region" description="Helical" evidence="6">
    <location>
        <begin position="256"/>
        <end position="281"/>
    </location>
</feature>
<dbReference type="Proteomes" id="UP000604825">
    <property type="component" value="Unassembled WGS sequence"/>
</dbReference>
<dbReference type="Pfam" id="PF01554">
    <property type="entry name" value="MatE"/>
    <property type="match status" value="2"/>
</dbReference>
<keyword evidence="5 6" id="KW-0472">Membrane</keyword>
<feature type="transmembrane region" description="Helical" evidence="6">
    <location>
        <begin position="293"/>
        <end position="313"/>
    </location>
</feature>
<dbReference type="CDD" id="cd13132">
    <property type="entry name" value="MATE_eukaryotic"/>
    <property type="match status" value="1"/>
</dbReference>
<keyword evidence="4 6" id="KW-1133">Transmembrane helix</keyword>
<name>A0A811S8A0_9POAL</name>
<feature type="transmembrane region" description="Helical" evidence="6">
    <location>
        <begin position="370"/>
        <end position="391"/>
    </location>
</feature>
<dbReference type="InterPro" id="IPR045069">
    <property type="entry name" value="MATE_euk"/>
</dbReference>
<feature type="transmembrane region" description="Helical" evidence="6">
    <location>
        <begin position="151"/>
        <end position="169"/>
    </location>
</feature>
<evidence type="ECO:0000313" key="7">
    <source>
        <dbReference type="EMBL" id="CAD6336766.1"/>
    </source>
</evidence>
<sequence length="455" mass="49015">MAKRPAVEEALLAAGEPEEEEILSVREELKKQLWLAGPMIAGALLQNVIQMISVMYVGHLGELPLAGASMANSFASVTGLSLLLGMASALDTLCGQAFGARQYYLLGIYKQRAMFLLTVVSVPLAVVWFYTGEILLLFGQDADIAAEAGTYARWMIPALFAYGLLQCHVRFLQTQNIVLPVMASAGATAACHLVVCWVLVFTLGMGSKGAALSNAVSYWVNVAILAVYVRVSSACKETWTGFSTEAFRDALSFFRLAIPSALMVCLEMWSFELIVLLSGLLPNPKLETSVLSISLNTSAFVWMIPFGLSSAISTRVSNELGAGRPQAARLAVHVVLLLAVSEGLMVGLILVCVRYIWGHAYSDVEEVVSYVARMMLVIAVTIFFDGIMTVLSGVARGCGWQKIGACINLGAYYIVGIPSAYLLGFVLSLGGMVLFFSLECGIRKILLCIVNSDRV</sequence>
<evidence type="ECO:0000256" key="2">
    <source>
        <dbReference type="ARBA" id="ARBA00010199"/>
    </source>
</evidence>
<comment type="subcellular location">
    <subcellularLocation>
        <location evidence="1">Membrane</location>
        <topology evidence="1">Multi-pass membrane protein</topology>
    </subcellularLocation>
</comment>